<gene>
    <name evidence="2" type="ORF">CYMTET_39084</name>
</gene>
<feature type="compositionally biased region" description="Basic and acidic residues" evidence="1">
    <location>
        <begin position="87"/>
        <end position="112"/>
    </location>
</feature>
<feature type="region of interest" description="Disordered" evidence="1">
    <location>
        <begin position="1"/>
        <end position="152"/>
    </location>
</feature>
<reference evidence="2 3" key="1">
    <citation type="journal article" date="2015" name="Genome Biol. Evol.">
        <title>Comparative Genomics of a Bacterivorous Green Alga Reveals Evolutionary Causalities and Consequences of Phago-Mixotrophic Mode of Nutrition.</title>
        <authorList>
            <person name="Burns J.A."/>
            <person name="Paasch A."/>
            <person name="Narechania A."/>
            <person name="Kim E."/>
        </authorList>
    </citation>
    <scope>NUCLEOTIDE SEQUENCE [LARGE SCALE GENOMIC DNA]</scope>
    <source>
        <strain evidence="2 3">PLY_AMNH</strain>
    </source>
</reference>
<comment type="caution">
    <text evidence="2">The sequence shown here is derived from an EMBL/GenBank/DDBJ whole genome shotgun (WGS) entry which is preliminary data.</text>
</comment>
<dbReference type="AlphaFoldDB" id="A0AAE0CCU2"/>
<evidence type="ECO:0000313" key="3">
    <source>
        <dbReference type="Proteomes" id="UP001190700"/>
    </source>
</evidence>
<feature type="compositionally biased region" description="Polar residues" evidence="1">
    <location>
        <begin position="122"/>
        <end position="134"/>
    </location>
</feature>
<name>A0AAE0CCU2_9CHLO</name>
<dbReference type="EMBL" id="LGRX02025959">
    <property type="protein sequence ID" value="KAK3251580.1"/>
    <property type="molecule type" value="Genomic_DNA"/>
</dbReference>
<evidence type="ECO:0000313" key="2">
    <source>
        <dbReference type="EMBL" id="KAK3251580.1"/>
    </source>
</evidence>
<dbReference type="Proteomes" id="UP001190700">
    <property type="component" value="Unassembled WGS sequence"/>
</dbReference>
<feature type="compositionally biased region" description="Basic and acidic residues" evidence="1">
    <location>
        <begin position="27"/>
        <end position="68"/>
    </location>
</feature>
<accession>A0AAE0CCU2</accession>
<keyword evidence="3" id="KW-1185">Reference proteome</keyword>
<organism evidence="2 3">
    <name type="scientific">Cymbomonas tetramitiformis</name>
    <dbReference type="NCBI Taxonomy" id="36881"/>
    <lineage>
        <taxon>Eukaryota</taxon>
        <taxon>Viridiplantae</taxon>
        <taxon>Chlorophyta</taxon>
        <taxon>Pyramimonadophyceae</taxon>
        <taxon>Pyramimonadales</taxon>
        <taxon>Pyramimonadaceae</taxon>
        <taxon>Cymbomonas</taxon>
    </lineage>
</organism>
<feature type="compositionally biased region" description="Basic residues" evidence="1">
    <location>
        <begin position="75"/>
        <end position="86"/>
    </location>
</feature>
<feature type="compositionally biased region" description="Basic and acidic residues" evidence="1">
    <location>
        <begin position="135"/>
        <end position="152"/>
    </location>
</feature>
<evidence type="ECO:0000256" key="1">
    <source>
        <dbReference type="SAM" id="MobiDB-lite"/>
    </source>
</evidence>
<protein>
    <submittedName>
        <fullName evidence="2">Uncharacterized protein</fullName>
    </submittedName>
</protein>
<sequence>MSESTRRGRKVTSSRRSVASPRRVKGHERGAASKSTRRGEKGHGRREERRGSHEKGQKGQAEEQRAELPEGVGKSHGRQKKQRGKSRHEGAGEKEVTRRQKSEQVHRRESGEGSRGSGRATGKSTIKGSEGSQATEERQASPPEGVRRVTGD</sequence>
<proteinExistence type="predicted"/>